<evidence type="ECO:0000256" key="13">
    <source>
        <dbReference type="ARBA" id="ARBA00052542"/>
    </source>
</evidence>
<keyword evidence="4" id="KW-0276">Fatty acid metabolism</keyword>
<evidence type="ECO:0000313" key="17">
    <source>
        <dbReference type="EMBL" id="KAG5675602.1"/>
    </source>
</evidence>
<dbReference type="OrthoDB" id="1696280at2759"/>
<comment type="catalytic activity">
    <reaction evidence="11">
        <text>(2E)-tetradecenoyl-CoA = (3Z)-tetradecenoyl-CoA</text>
        <dbReference type="Rhea" id="RHEA:29847"/>
        <dbReference type="ChEBI" id="CHEBI:61405"/>
        <dbReference type="ChEBI" id="CHEBI:61968"/>
    </reaction>
    <physiologicalReaction direction="right-to-left" evidence="11">
        <dbReference type="Rhea" id="RHEA:29849"/>
    </physiologicalReaction>
</comment>
<comment type="subcellular location">
    <subcellularLocation>
        <location evidence="1">Mitochondrion matrix</location>
    </subcellularLocation>
</comment>
<keyword evidence="6" id="KW-0007">Acetylation</keyword>
<evidence type="ECO:0000256" key="15">
    <source>
        <dbReference type="ARBA" id="ARBA00068317"/>
    </source>
</evidence>
<evidence type="ECO:0000256" key="9">
    <source>
        <dbReference type="ARBA" id="ARBA00023235"/>
    </source>
</evidence>
<comment type="pathway">
    <text evidence="2">Lipid metabolism; fatty acid beta-oxidation.</text>
</comment>
<evidence type="ECO:0000256" key="8">
    <source>
        <dbReference type="ARBA" id="ARBA00023128"/>
    </source>
</evidence>
<dbReference type="Gene3D" id="6.10.250.170">
    <property type="match status" value="1"/>
</dbReference>
<comment type="function">
    <text evidence="14">Key enzyme of fatty acid beta-oxidation. Able to isomerize both 3-cis (3Z) and 3-trans (3E) double bonds into the 2-trans (2E) form in a range of enoyl-CoA species, with a preference for (3Z)-enoyl-CoAs over (3E)-enoyl-CoAs. The catalytic efficiency of this enzyme is not affected by the fatty acyl chain length.</text>
</comment>
<comment type="caution">
    <text evidence="17">The sequence shown here is derived from an EMBL/GenBank/DDBJ whole genome shotgun (WGS) entry which is preliminary data.</text>
</comment>
<dbReference type="AlphaFoldDB" id="A0A9J6C0S7"/>
<comment type="catalytic activity">
    <reaction evidence="13">
        <text>(3Z)-octenoyl-CoA = (2E)-octenoyl-CoA</text>
        <dbReference type="Rhea" id="RHEA:46044"/>
        <dbReference type="ChEBI" id="CHEBI:62242"/>
        <dbReference type="ChEBI" id="CHEBI:85640"/>
    </reaction>
    <physiologicalReaction direction="left-to-right" evidence="13">
        <dbReference type="Rhea" id="RHEA:46045"/>
    </physiologicalReaction>
</comment>
<dbReference type="InterPro" id="IPR001753">
    <property type="entry name" value="Enoyl-CoA_hydra/iso"/>
</dbReference>
<evidence type="ECO:0000256" key="2">
    <source>
        <dbReference type="ARBA" id="ARBA00005005"/>
    </source>
</evidence>
<evidence type="ECO:0000256" key="10">
    <source>
        <dbReference type="ARBA" id="ARBA00050938"/>
    </source>
</evidence>
<sequence length="286" mass="32159">MFLTRVIKNTNYLWRSIATSAVTKCQSNSNQLVIVDINDKTGYATLSLNRPPANSFNLEQLVAFSKALDDIEKSKVKGMILTSNVPKIFSVGFDVREFNSSDENRLREFWTVVQDCWLKLYGSYYPTAAAITGHNPAGGCFFSMSCEYRVMVSKSKIGLSGARLGIAIPLPIILSMRSILSPHATELAITTGKLFTTEEALKIGLIDEIAEDKEDALRKCERFLDRFKKIPPNARALTKQAIRKKELDEIANNRKRDVDEFIAAVTSHEAKESFEIFLDPSKYKEN</sequence>
<evidence type="ECO:0000256" key="16">
    <source>
        <dbReference type="ARBA" id="ARBA00083575"/>
    </source>
</evidence>
<evidence type="ECO:0000256" key="12">
    <source>
        <dbReference type="ARBA" id="ARBA00052376"/>
    </source>
</evidence>
<dbReference type="GO" id="GO:0005759">
    <property type="term" value="C:mitochondrial matrix"/>
    <property type="evidence" value="ECO:0007669"/>
    <property type="project" value="UniProtKB-SubCell"/>
</dbReference>
<protein>
    <recommendedName>
        <fullName evidence="15">Enoyl-CoA delta isomerase 1, mitochondrial</fullName>
    </recommendedName>
    <alternativeName>
        <fullName evidence="16">3,2-trans-enoyl-CoA isomerase</fullName>
    </alternativeName>
</protein>
<dbReference type="SUPFAM" id="SSF52096">
    <property type="entry name" value="ClpP/crotonase"/>
    <property type="match status" value="1"/>
</dbReference>
<evidence type="ECO:0000256" key="11">
    <source>
        <dbReference type="ARBA" id="ARBA00051293"/>
    </source>
</evidence>
<evidence type="ECO:0000256" key="14">
    <source>
        <dbReference type="ARBA" id="ARBA00056147"/>
    </source>
</evidence>
<name>A0A9J6C0S7_POLVA</name>
<keyword evidence="5" id="KW-0809">Transit peptide</keyword>
<evidence type="ECO:0000256" key="6">
    <source>
        <dbReference type="ARBA" id="ARBA00022990"/>
    </source>
</evidence>
<evidence type="ECO:0000256" key="3">
    <source>
        <dbReference type="ARBA" id="ARBA00011233"/>
    </source>
</evidence>
<evidence type="ECO:0000256" key="4">
    <source>
        <dbReference type="ARBA" id="ARBA00022832"/>
    </source>
</evidence>
<comment type="catalytic activity">
    <reaction evidence="12">
        <text>(3Z)-dodecenoyl-CoA = (2E)-dodecenoyl-CoA</text>
        <dbReference type="Rhea" id="RHEA:23716"/>
        <dbReference type="ChEBI" id="CHEBI:57330"/>
        <dbReference type="ChEBI" id="CHEBI:58543"/>
        <dbReference type="EC" id="5.3.3.8"/>
    </reaction>
    <physiologicalReaction direction="left-to-right" evidence="12">
        <dbReference type="Rhea" id="RHEA:23717"/>
    </physiologicalReaction>
</comment>
<dbReference type="EMBL" id="JADBJN010000002">
    <property type="protein sequence ID" value="KAG5675602.1"/>
    <property type="molecule type" value="Genomic_DNA"/>
</dbReference>
<proteinExistence type="predicted"/>
<dbReference type="Proteomes" id="UP001107558">
    <property type="component" value="Chromosome 2"/>
</dbReference>
<dbReference type="GO" id="GO:0006635">
    <property type="term" value="P:fatty acid beta-oxidation"/>
    <property type="evidence" value="ECO:0007669"/>
    <property type="project" value="TreeGrafter"/>
</dbReference>
<keyword evidence="9" id="KW-0413">Isomerase</keyword>
<accession>A0A9J6C0S7</accession>
<keyword evidence="8" id="KW-0496">Mitochondrion</keyword>
<dbReference type="PANTHER" id="PTHR11941:SF45">
    <property type="entry name" value="ENOYL-COA DELTA ISOMERASE 1, MITOCHONDRIAL"/>
    <property type="match status" value="1"/>
</dbReference>
<gene>
    <name evidence="17" type="ORF">PVAND_005494</name>
</gene>
<dbReference type="Pfam" id="PF00378">
    <property type="entry name" value="ECH_1"/>
    <property type="match status" value="1"/>
</dbReference>
<keyword evidence="7" id="KW-0443">Lipid metabolism</keyword>
<evidence type="ECO:0000256" key="5">
    <source>
        <dbReference type="ARBA" id="ARBA00022946"/>
    </source>
</evidence>
<organism evidence="17 18">
    <name type="scientific">Polypedilum vanderplanki</name>
    <name type="common">Sleeping chironomid midge</name>
    <dbReference type="NCBI Taxonomy" id="319348"/>
    <lineage>
        <taxon>Eukaryota</taxon>
        <taxon>Metazoa</taxon>
        <taxon>Ecdysozoa</taxon>
        <taxon>Arthropoda</taxon>
        <taxon>Hexapoda</taxon>
        <taxon>Insecta</taxon>
        <taxon>Pterygota</taxon>
        <taxon>Neoptera</taxon>
        <taxon>Endopterygota</taxon>
        <taxon>Diptera</taxon>
        <taxon>Nematocera</taxon>
        <taxon>Chironomoidea</taxon>
        <taxon>Chironomidae</taxon>
        <taxon>Chironominae</taxon>
        <taxon>Polypedilum</taxon>
        <taxon>Polypedilum</taxon>
    </lineage>
</organism>
<reference evidence="17" key="1">
    <citation type="submission" date="2021-03" db="EMBL/GenBank/DDBJ databases">
        <title>Chromosome level genome of the anhydrobiotic midge Polypedilum vanderplanki.</title>
        <authorList>
            <person name="Yoshida Y."/>
            <person name="Kikawada T."/>
            <person name="Gusev O."/>
        </authorList>
    </citation>
    <scope>NUCLEOTIDE SEQUENCE</scope>
    <source>
        <strain evidence="17">NIAS01</strain>
        <tissue evidence="17">Whole body or cell culture</tissue>
    </source>
</reference>
<dbReference type="CDD" id="cd06558">
    <property type="entry name" value="crotonase-like"/>
    <property type="match status" value="1"/>
</dbReference>
<evidence type="ECO:0000256" key="7">
    <source>
        <dbReference type="ARBA" id="ARBA00023098"/>
    </source>
</evidence>
<keyword evidence="18" id="KW-1185">Reference proteome</keyword>
<dbReference type="FunFam" id="3.90.226.10:FF:000034">
    <property type="entry name" value="Enoyl-CoA delta isomerase 1"/>
    <property type="match status" value="1"/>
</dbReference>
<evidence type="ECO:0000313" key="18">
    <source>
        <dbReference type="Proteomes" id="UP001107558"/>
    </source>
</evidence>
<dbReference type="InterPro" id="IPR029045">
    <property type="entry name" value="ClpP/crotonase-like_dom_sf"/>
</dbReference>
<dbReference type="GO" id="GO:0004165">
    <property type="term" value="F:delta(3)-delta(2)-enoyl-CoA isomerase activity"/>
    <property type="evidence" value="ECO:0007669"/>
    <property type="project" value="UniProtKB-EC"/>
</dbReference>
<comment type="subunit">
    <text evidence="3">Homotrimer.</text>
</comment>
<comment type="catalytic activity">
    <reaction evidence="10">
        <text>(3Z)-decenoyl-CoA = (2E)-decenoyl-CoA</text>
        <dbReference type="Rhea" id="RHEA:77195"/>
        <dbReference type="ChEBI" id="CHEBI:61406"/>
        <dbReference type="ChEBI" id="CHEBI:195601"/>
    </reaction>
    <physiologicalReaction direction="left-to-right" evidence="10">
        <dbReference type="Rhea" id="RHEA:77196"/>
    </physiologicalReaction>
</comment>
<dbReference type="PANTHER" id="PTHR11941">
    <property type="entry name" value="ENOYL-COA HYDRATASE-RELATED"/>
    <property type="match status" value="1"/>
</dbReference>
<dbReference type="Gene3D" id="3.90.226.10">
    <property type="entry name" value="2-enoyl-CoA Hydratase, Chain A, domain 1"/>
    <property type="match status" value="1"/>
</dbReference>
<evidence type="ECO:0000256" key="1">
    <source>
        <dbReference type="ARBA" id="ARBA00004305"/>
    </source>
</evidence>